<evidence type="ECO:0000313" key="1">
    <source>
        <dbReference type="EMBL" id="KAK0630211.1"/>
    </source>
</evidence>
<dbReference type="AlphaFoldDB" id="A0AA39XA86"/>
<proteinExistence type="predicted"/>
<gene>
    <name evidence="1" type="ORF">B0T17DRAFT_527864</name>
</gene>
<name>A0AA39XA86_9PEZI</name>
<organism evidence="1 2">
    <name type="scientific">Bombardia bombarda</name>
    <dbReference type="NCBI Taxonomy" id="252184"/>
    <lineage>
        <taxon>Eukaryota</taxon>
        <taxon>Fungi</taxon>
        <taxon>Dikarya</taxon>
        <taxon>Ascomycota</taxon>
        <taxon>Pezizomycotina</taxon>
        <taxon>Sordariomycetes</taxon>
        <taxon>Sordariomycetidae</taxon>
        <taxon>Sordariales</taxon>
        <taxon>Lasiosphaeriaceae</taxon>
        <taxon>Bombardia</taxon>
    </lineage>
</organism>
<sequence length="365" mass="42544">MSRLDVICQRIRIAHPSDGEGPGRSYSTPRWTEARVQEIKTMSPILKVRIDELERYPESEPWYVDPEFGDGIDRTTAYKTLDIIGAQNVTVQGTPSNLSDYCSGLWYFEIIPRRFPSCRRWTATDDNNHIISRTQQGGNQVPPGWCWHNPVGHRSRETCLHLANSALVLGWKEVFKREIRTIIWDWTETSPNDFLTPVKRLMFGPSDGLKNRRIQEKKAVIEYMHQYFDRRKGSYSASVKQTSDELRDHGMVLHEPDEFREPSIYQMLNDIEHIILPQRRASIASQIGTYTVGTIHRPSTRNWSGKLKALESRLEAWLSRGDTHKDFARDMFDAVHAFIEMRQTDLANEILAWRDDEIAKWEKHF</sequence>
<keyword evidence="2" id="KW-1185">Reference proteome</keyword>
<comment type="caution">
    <text evidence="1">The sequence shown here is derived from an EMBL/GenBank/DDBJ whole genome shotgun (WGS) entry which is preliminary data.</text>
</comment>
<reference evidence="1" key="1">
    <citation type="submission" date="2023-06" db="EMBL/GenBank/DDBJ databases">
        <title>Genome-scale phylogeny and comparative genomics of the fungal order Sordariales.</title>
        <authorList>
            <consortium name="Lawrence Berkeley National Laboratory"/>
            <person name="Hensen N."/>
            <person name="Bonometti L."/>
            <person name="Westerberg I."/>
            <person name="Brannstrom I.O."/>
            <person name="Guillou S."/>
            <person name="Cros-Aarteil S."/>
            <person name="Calhoun S."/>
            <person name="Haridas S."/>
            <person name="Kuo A."/>
            <person name="Mondo S."/>
            <person name="Pangilinan J."/>
            <person name="Riley R."/>
            <person name="LaButti K."/>
            <person name="Andreopoulos B."/>
            <person name="Lipzen A."/>
            <person name="Chen C."/>
            <person name="Yanf M."/>
            <person name="Daum C."/>
            <person name="Ng V."/>
            <person name="Clum A."/>
            <person name="Steindorff A."/>
            <person name="Ohm R."/>
            <person name="Martin F."/>
            <person name="Silar P."/>
            <person name="Natvig D."/>
            <person name="Lalanne C."/>
            <person name="Gautier V."/>
            <person name="Ament-velasquez S.L."/>
            <person name="Kruys A."/>
            <person name="Hutchinson M.I."/>
            <person name="Powell A.J."/>
            <person name="Barry K."/>
            <person name="Miller A.N."/>
            <person name="Grigoriev I.V."/>
            <person name="Debuchy R."/>
            <person name="Gladieux P."/>
            <person name="Thoren M.H."/>
            <person name="Johannesson H."/>
        </authorList>
    </citation>
    <scope>NUCLEOTIDE SEQUENCE</scope>
    <source>
        <strain evidence="1">SMH3391-2</strain>
    </source>
</reference>
<accession>A0AA39XA86</accession>
<evidence type="ECO:0000313" key="2">
    <source>
        <dbReference type="Proteomes" id="UP001174934"/>
    </source>
</evidence>
<dbReference type="EMBL" id="JAULSR010000002">
    <property type="protein sequence ID" value="KAK0630211.1"/>
    <property type="molecule type" value="Genomic_DNA"/>
</dbReference>
<protein>
    <submittedName>
        <fullName evidence="1">Uncharacterized protein</fullName>
    </submittedName>
</protein>
<dbReference type="Proteomes" id="UP001174934">
    <property type="component" value="Unassembled WGS sequence"/>
</dbReference>